<evidence type="ECO:0000256" key="16">
    <source>
        <dbReference type="ARBA" id="ARBA00023209"/>
    </source>
</evidence>
<feature type="transmembrane region" description="Helical" evidence="24">
    <location>
        <begin position="147"/>
        <end position="168"/>
    </location>
</feature>
<evidence type="ECO:0000313" key="25">
    <source>
        <dbReference type="EMBL" id="ERG66526.1"/>
    </source>
</evidence>
<reference evidence="25 26" key="1">
    <citation type="journal article" date="2013" name="Genome Announc.">
        <title>Draft Genome Sequence of Exiguobacterium pavilionensis Strain RW-2, with Wide Thermal, Salinity, and pH Tolerance, Isolated from Modern Freshwater Microbialites.</title>
        <authorList>
            <person name="White R.A.III."/>
            <person name="Grassa C.J."/>
            <person name="Suttle C.A."/>
        </authorList>
    </citation>
    <scope>NUCLEOTIDE SEQUENCE [LARGE SCALE GENOMIC DNA]</scope>
    <source>
        <strain evidence="25 26">RW-2</strain>
    </source>
</reference>
<evidence type="ECO:0000256" key="13">
    <source>
        <dbReference type="ARBA" id="ARBA00022989"/>
    </source>
</evidence>
<gene>
    <name evidence="25" type="ORF">M467_04450</name>
</gene>
<evidence type="ECO:0000256" key="9">
    <source>
        <dbReference type="ARBA" id="ARBA00022516"/>
    </source>
</evidence>
<comment type="pathway">
    <text evidence="3">Phospholipid metabolism; CDP-diacylglycerol biosynthesis; CDP-diacylglycerol from sn-glycerol 3-phosphate: step 3/3.</text>
</comment>
<evidence type="ECO:0000256" key="4">
    <source>
        <dbReference type="ARBA" id="ARBA00005189"/>
    </source>
</evidence>
<evidence type="ECO:0000256" key="20">
    <source>
        <dbReference type="ARBA" id="ARBA00032253"/>
    </source>
</evidence>
<feature type="transmembrane region" description="Helical" evidence="24">
    <location>
        <begin position="61"/>
        <end position="81"/>
    </location>
</feature>
<dbReference type="STRING" id="1385984.GCA_000702565_01779"/>
<organism evidence="25 26">
    <name type="scientific">Exiguobacterium chiriqhucha RW-2</name>
    <dbReference type="NCBI Taxonomy" id="1345023"/>
    <lineage>
        <taxon>Bacteria</taxon>
        <taxon>Bacillati</taxon>
        <taxon>Bacillota</taxon>
        <taxon>Bacilli</taxon>
        <taxon>Bacillales</taxon>
        <taxon>Bacillales Family XII. Incertae Sedis</taxon>
        <taxon>Exiguobacterium</taxon>
    </lineage>
</organism>
<feature type="transmembrane region" description="Helical" evidence="24">
    <location>
        <begin position="123"/>
        <end position="141"/>
    </location>
</feature>
<name>U1MXC9_9BACL</name>
<keyword evidence="10 25" id="KW-0808">Transferase</keyword>
<dbReference type="EMBL" id="ATCL01000020">
    <property type="protein sequence ID" value="ERG66526.1"/>
    <property type="molecule type" value="Genomic_DNA"/>
</dbReference>
<keyword evidence="17" id="KW-1208">Phospholipid metabolism</keyword>
<dbReference type="Pfam" id="PF01148">
    <property type="entry name" value="CTP_transf_1"/>
    <property type="match status" value="1"/>
</dbReference>
<accession>U1MXC9</accession>
<evidence type="ECO:0000256" key="21">
    <source>
        <dbReference type="ARBA" id="ARBA00032396"/>
    </source>
</evidence>
<feature type="transmembrane region" description="Helical" evidence="24">
    <location>
        <begin position="93"/>
        <end position="111"/>
    </location>
</feature>
<keyword evidence="26" id="KW-1185">Reference proteome</keyword>
<dbReference type="GO" id="GO:0016024">
    <property type="term" value="P:CDP-diacylglycerol biosynthetic process"/>
    <property type="evidence" value="ECO:0007669"/>
    <property type="project" value="TreeGrafter"/>
</dbReference>
<comment type="pathway">
    <text evidence="4">Lipid metabolism.</text>
</comment>
<evidence type="ECO:0000256" key="24">
    <source>
        <dbReference type="SAM" id="Phobius"/>
    </source>
</evidence>
<dbReference type="eggNOG" id="COG4589">
    <property type="taxonomic scope" value="Bacteria"/>
</dbReference>
<keyword evidence="9" id="KW-0444">Lipid biosynthesis</keyword>
<dbReference type="PANTHER" id="PTHR46382">
    <property type="entry name" value="PHOSPHATIDATE CYTIDYLYLTRANSFERASE"/>
    <property type="match status" value="1"/>
</dbReference>
<dbReference type="AlphaFoldDB" id="U1MXC9"/>
<sequence length="276" mass="30238">MRGLAGLAGCDMKTRIITGLWAGAIFVTLIALGGSPFVILMGVLALIGLSEFTLMRNHKLMAFPFLVTSLLVAFPFILMLLERRLVLEELPMSTTQWMVLGLMLLLFWTVVTKNRFTYEDASFYFVSAVYLVIGFSSFALVRLSEDGLVKVLLVLFMIWATDSGAYFTGKAIGKTKLWPSISPNKTIEGAIGGIVSAIVLGIVYVLIEPVLPILEVLVLAVVVSVVGQLGDLVQSAYKRQYNVKDSGHLLPGHGGILDRFDSMIAVFTVIWVFNLL</sequence>
<evidence type="ECO:0000313" key="26">
    <source>
        <dbReference type="Proteomes" id="UP000016464"/>
    </source>
</evidence>
<comment type="caution">
    <text evidence="25">The sequence shown here is derived from an EMBL/GenBank/DDBJ whole genome shotgun (WGS) entry which is preliminary data.</text>
</comment>
<evidence type="ECO:0000256" key="11">
    <source>
        <dbReference type="ARBA" id="ARBA00022692"/>
    </source>
</evidence>
<keyword evidence="14" id="KW-0443">Lipid metabolism</keyword>
<evidence type="ECO:0000256" key="10">
    <source>
        <dbReference type="ARBA" id="ARBA00022679"/>
    </source>
</evidence>
<evidence type="ECO:0000256" key="17">
    <source>
        <dbReference type="ARBA" id="ARBA00023264"/>
    </source>
</evidence>
<evidence type="ECO:0000256" key="23">
    <source>
        <dbReference type="ARBA" id="ARBA00033406"/>
    </source>
</evidence>
<comment type="catalytic activity">
    <reaction evidence="1">
        <text>a 1,2-diacyl-sn-glycero-3-phosphate + CTP + H(+) = a CDP-1,2-diacyl-sn-glycerol + diphosphate</text>
        <dbReference type="Rhea" id="RHEA:16229"/>
        <dbReference type="ChEBI" id="CHEBI:15378"/>
        <dbReference type="ChEBI" id="CHEBI:33019"/>
        <dbReference type="ChEBI" id="CHEBI:37563"/>
        <dbReference type="ChEBI" id="CHEBI:58332"/>
        <dbReference type="ChEBI" id="CHEBI:58608"/>
        <dbReference type="EC" id="2.7.7.41"/>
    </reaction>
</comment>
<feature type="transmembrane region" description="Helical" evidence="24">
    <location>
        <begin position="213"/>
        <end position="233"/>
    </location>
</feature>
<feature type="transmembrane region" description="Helical" evidence="24">
    <location>
        <begin position="189"/>
        <end position="207"/>
    </location>
</feature>
<evidence type="ECO:0000256" key="15">
    <source>
        <dbReference type="ARBA" id="ARBA00023136"/>
    </source>
</evidence>
<evidence type="ECO:0000256" key="3">
    <source>
        <dbReference type="ARBA" id="ARBA00005119"/>
    </source>
</evidence>
<evidence type="ECO:0000256" key="6">
    <source>
        <dbReference type="ARBA" id="ARBA00012487"/>
    </source>
</evidence>
<evidence type="ECO:0000256" key="7">
    <source>
        <dbReference type="ARBA" id="ARBA00019373"/>
    </source>
</evidence>
<evidence type="ECO:0000256" key="14">
    <source>
        <dbReference type="ARBA" id="ARBA00023098"/>
    </source>
</evidence>
<evidence type="ECO:0000256" key="2">
    <source>
        <dbReference type="ARBA" id="ARBA00004651"/>
    </source>
</evidence>
<dbReference type="GO" id="GO:0004605">
    <property type="term" value="F:phosphatidate cytidylyltransferase activity"/>
    <property type="evidence" value="ECO:0007669"/>
    <property type="project" value="UniProtKB-EC"/>
</dbReference>
<dbReference type="EC" id="2.7.7.41" evidence="6"/>
<feature type="transmembrane region" description="Helical" evidence="24">
    <location>
        <begin position="20"/>
        <end position="49"/>
    </location>
</feature>
<keyword evidence="13 24" id="KW-1133">Transmembrane helix</keyword>
<dbReference type="PANTHER" id="PTHR46382:SF1">
    <property type="entry name" value="PHOSPHATIDATE CYTIDYLYLTRANSFERASE"/>
    <property type="match status" value="1"/>
</dbReference>
<evidence type="ECO:0000256" key="18">
    <source>
        <dbReference type="ARBA" id="ARBA00029893"/>
    </source>
</evidence>
<keyword evidence="15 24" id="KW-0472">Membrane</keyword>
<evidence type="ECO:0000256" key="8">
    <source>
        <dbReference type="ARBA" id="ARBA00022475"/>
    </source>
</evidence>
<dbReference type="PATRIC" id="fig|1345023.5.peg.1996"/>
<keyword evidence="12 25" id="KW-0548">Nucleotidyltransferase</keyword>
<protein>
    <recommendedName>
        <fullName evidence="7">Phosphatidate cytidylyltransferase</fullName>
        <ecNumber evidence="6">2.7.7.41</ecNumber>
    </recommendedName>
    <alternativeName>
        <fullName evidence="20">CDP-DAG synthase</fullName>
    </alternativeName>
    <alternativeName>
        <fullName evidence="22">CDP-DG synthase</fullName>
    </alternativeName>
    <alternativeName>
        <fullName evidence="18">CDP-diacylglycerol synthase</fullName>
    </alternativeName>
    <alternativeName>
        <fullName evidence="21">CDP-diglyceride pyrophosphorylase</fullName>
    </alternativeName>
    <alternativeName>
        <fullName evidence="23">CDP-diglyceride synthase</fullName>
    </alternativeName>
    <alternativeName>
        <fullName evidence="19">CTP:phosphatidate cytidylyltransferase</fullName>
    </alternativeName>
</protein>
<keyword evidence="16" id="KW-0594">Phospholipid biosynthesis</keyword>
<keyword evidence="8" id="KW-1003">Cell membrane</keyword>
<keyword evidence="11 24" id="KW-0812">Transmembrane</keyword>
<dbReference type="Proteomes" id="UP000016464">
    <property type="component" value="Unassembled WGS sequence"/>
</dbReference>
<evidence type="ECO:0000256" key="5">
    <source>
        <dbReference type="ARBA" id="ARBA00010185"/>
    </source>
</evidence>
<evidence type="ECO:0000256" key="12">
    <source>
        <dbReference type="ARBA" id="ARBA00022695"/>
    </source>
</evidence>
<comment type="similarity">
    <text evidence="5">Belongs to the CDS family.</text>
</comment>
<proteinExistence type="inferred from homology"/>
<dbReference type="GO" id="GO:0005886">
    <property type="term" value="C:plasma membrane"/>
    <property type="evidence" value="ECO:0007669"/>
    <property type="project" value="UniProtKB-SubCell"/>
</dbReference>
<evidence type="ECO:0000256" key="19">
    <source>
        <dbReference type="ARBA" id="ARBA00031825"/>
    </source>
</evidence>
<comment type="subcellular location">
    <subcellularLocation>
        <location evidence="2">Cell membrane</location>
        <topology evidence="2">Multi-pass membrane protein</topology>
    </subcellularLocation>
</comment>
<evidence type="ECO:0000256" key="22">
    <source>
        <dbReference type="ARBA" id="ARBA00032743"/>
    </source>
</evidence>
<evidence type="ECO:0000256" key="1">
    <source>
        <dbReference type="ARBA" id="ARBA00001698"/>
    </source>
</evidence>